<dbReference type="PROSITE" id="PS00108">
    <property type="entry name" value="PROTEIN_KINASE_ST"/>
    <property type="match status" value="2"/>
</dbReference>
<organism evidence="2 3">
    <name type="scientific">Brassica napus</name>
    <name type="common">Rape</name>
    <dbReference type="NCBI Taxonomy" id="3708"/>
    <lineage>
        <taxon>Eukaryota</taxon>
        <taxon>Viridiplantae</taxon>
        <taxon>Streptophyta</taxon>
        <taxon>Embryophyta</taxon>
        <taxon>Tracheophyta</taxon>
        <taxon>Spermatophyta</taxon>
        <taxon>Magnoliopsida</taxon>
        <taxon>eudicotyledons</taxon>
        <taxon>Gunneridae</taxon>
        <taxon>Pentapetalae</taxon>
        <taxon>rosids</taxon>
        <taxon>malvids</taxon>
        <taxon>Brassicales</taxon>
        <taxon>Brassicaceae</taxon>
        <taxon>Brassiceae</taxon>
        <taxon>Brassica</taxon>
    </lineage>
</organism>
<keyword evidence="3" id="KW-1185">Reference proteome</keyword>
<feature type="domain" description="Protein kinase" evidence="1">
    <location>
        <begin position="1"/>
        <end position="377"/>
    </location>
</feature>
<protein>
    <recommendedName>
        <fullName evidence="1">Protein kinase domain-containing protein</fullName>
    </recommendedName>
</protein>
<dbReference type="PANTHER" id="PTHR48011">
    <property type="entry name" value="CCR4-NOT TRANSCRIPTIONAL COMPLEX SUBUNIT CAF120-RELATED"/>
    <property type="match status" value="1"/>
</dbReference>
<accession>A0ABQ8CYM3</accession>
<dbReference type="InterPro" id="IPR011009">
    <property type="entry name" value="Kinase-like_dom_sf"/>
</dbReference>
<dbReference type="Gene3D" id="1.10.510.10">
    <property type="entry name" value="Transferase(Phosphotransferase) domain 1"/>
    <property type="match status" value="3"/>
</dbReference>
<dbReference type="InterPro" id="IPR008271">
    <property type="entry name" value="Ser/Thr_kinase_AS"/>
</dbReference>
<gene>
    <name evidence="2" type="ORF">HID58_022216</name>
</gene>
<evidence type="ECO:0000313" key="2">
    <source>
        <dbReference type="EMBL" id="KAH0922198.1"/>
    </source>
</evidence>
<dbReference type="EMBL" id="JAGKQM010000006">
    <property type="protein sequence ID" value="KAH0922198.1"/>
    <property type="molecule type" value="Genomic_DNA"/>
</dbReference>
<reference evidence="2 3" key="1">
    <citation type="submission" date="2021-05" db="EMBL/GenBank/DDBJ databases">
        <title>Genome Assembly of Synthetic Allotetraploid Brassica napus Reveals Homoeologous Exchanges between Subgenomes.</title>
        <authorList>
            <person name="Davis J.T."/>
        </authorList>
    </citation>
    <scope>NUCLEOTIDE SEQUENCE [LARGE SCALE GENOMIC DNA]</scope>
    <source>
        <strain evidence="3">cv. Da-Ae</strain>
        <tissue evidence="2">Seedling</tissue>
    </source>
</reference>
<evidence type="ECO:0000313" key="3">
    <source>
        <dbReference type="Proteomes" id="UP000824890"/>
    </source>
</evidence>
<dbReference type="InterPro" id="IPR052751">
    <property type="entry name" value="Plant_MAPKKK"/>
</dbReference>
<dbReference type="SUPFAM" id="SSF56112">
    <property type="entry name" value="Protein kinase-like (PK-like)"/>
    <property type="match status" value="3"/>
</dbReference>
<name>A0ABQ8CYM3_BRANA</name>
<dbReference type="PROSITE" id="PS50011">
    <property type="entry name" value="PROTEIN_KINASE_DOM"/>
    <property type="match status" value="2"/>
</dbReference>
<evidence type="ECO:0000259" key="1">
    <source>
        <dbReference type="PROSITE" id="PS50011"/>
    </source>
</evidence>
<proteinExistence type="predicted"/>
<comment type="caution">
    <text evidence="2">The sequence shown here is derived from an EMBL/GenBank/DDBJ whole genome shotgun (WGS) entry which is preliminary data.</text>
</comment>
<dbReference type="Pfam" id="PF00069">
    <property type="entry name" value="Pkinase"/>
    <property type="match status" value="3"/>
</dbReference>
<dbReference type="PANTHER" id="PTHR48011:SF85">
    <property type="entry name" value="PROTEIN KINASE SUPERFAMILY PROTEIN"/>
    <property type="match status" value="1"/>
</dbReference>
<dbReference type="Proteomes" id="UP000824890">
    <property type="component" value="Unassembled WGS sequence"/>
</dbReference>
<dbReference type="InterPro" id="IPR000719">
    <property type="entry name" value="Prot_kinase_dom"/>
</dbReference>
<sequence>NMAKITLRVVRKPNLMKKKHTSISVKEITKASFETALPKKPSADNVTLDGGRINSSSWISHASSLMDEGRIMIRLQSPFIVRCYGDEIAREGYSTQYNLILEYCSGKTIADLIEDNHGELLESEAKVFARDVLSGLTYIHDRNIVHCDIKPDNLLLSPTAVRFRSTGYLTKIGDFGLAMEKGSVEYGNGYGHKRGTTRYMSPELIGHGFVDFGADVWAFGCTVLEMLSGATVWGEYGDLAFDDWVNLIGHSDRMPHVPAWLSKEALDFLSRCLERDVNKSTANFIAPELIGHGFVDFGADVWAFGCTVLEMLSGATVWGEYGDLAFDDWVNLIGHSDRMPHVPAWLSKEALDFLSRCLERDVNKRWSTLELKNHPFKNMAKITLRVVRKPNLMKKKHTSISVKEITKASFETALPKKPSADNVTLDGGRINSSSWISHASSLMDEGRIMIRLQSPFIVRCYGDEIAREGYSTQYNLILEYCSGKTIADLIEDNHGELLESEAKVFARDVLSGLTYIHDRNIVHCDIKPDNLLLSPTAVRFRSTGYLTKIGDFGLAMEKGSVEYGNGYGHKRGTTRYMSPELIGHGFVDFGADVWAFGCTVLEMLSGATVWGEYGDLAFDDWVNLIGHSDRMPHVPAWLSKEALDFLSRCLERDVNKRWSTLELKNHPFVLL</sequence>
<feature type="domain" description="Protein kinase" evidence="1">
    <location>
        <begin position="373"/>
        <end position="669"/>
    </location>
</feature>
<dbReference type="SMART" id="SM00220">
    <property type="entry name" value="S_TKc"/>
    <property type="match status" value="2"/>
</dbReference>
<feature type="non-terminal residue" evidence="2">
    <location>
        <position position="1"/>
    </location>
</feature>